<dbReference type="EMBL" id="JANBPG010003654">
    <property type="protein sequence ID" value="KAJ1879818.1"/>
    <property type="molecule type" value="Genomic_DNA"/>
</dbReference>
<evidence type="ECO:0000313" key="2">
    <source>
        <dbReference type="Proteomes" id="UP001150581"/>
    </source>
</evidence>
<keyword evidence="2" id="KW-1185">Reference proteome</keyword>
<name>A0ACC1I0N5_9FUNG</name>
<sequence>PKPPMLQDRRPSFTRHNSQDMRSSSTPGGVEHAVRVELDDMISQMPVGPEKDKFCKEMDDFYRLFTRYLHEKKHSKPL</sequence>
<gene>
    <name evidence="1" type="ORF">LPJ66_011614</name>
</gene>
<organism evidence="1 2">
    <name type="scientific">Kickxella alabastrina</name>
    <dbReference type="NCBI Taxonomy" id="61397"/>
    <lineage>
        <taxon>Eukaryota</taxon>
        <taxon>Fungi</taxon>
        <taxon>Fungi incertae sedis</taxon>
        <taxon>Zoopagomycota</taxon>
        <taxon>Kickxellomycotina</taxon>
        <taxon>Kickxellomycetes</taxon>
        <taxon>Kickxellales</taxon>
        <taxon>Kickxellaceae</taxon>
        <taxon>Kickxella</taxon>
    </lineage>
</organism>
<dbReference type="Proteomes" id="UP001150581">
    <property type="component" value="Unassembled WGS sequence"/>
</dbReference>
<protein>
    <submittedName>
        <fullName evidence="1">Uncharacterized protein</fullName>
    </submittedName>
</protein>
<reference evidence="1" key="1">
    <citation type="submission" date="2022-07" db="EMBL/GenBank/DDBJ databases">
        <title>Phylogenomic reconstructions and comparative analyses of Kickxellomycotina fungi.</title>
        <authorList>
            <person name="Reynolds N.K."/>
            <person name="Stajich J.E."/>
            <person name="Barry K."/>
            <person name="Grigoriev I.V."/>
            <person name="Crous P."/>
            <person name="Smith M.E."/>
        </authorList>
    </citation>
    <scope>NUCLEOTIDE SEQUENCE</scope>
    <source>
        <strain evidence="1">Benny 63K</strain>
    </source>
</reference>
<comment type="caution">
    <text evidence="1">The sequence shown here is derived from an EMBL/GenBank/DDBJ whole genome shotgun (WGS) entry which is preliminary data.</text>
</comment>
<proteinExistence type="predicted"/>
<evidence type="ECO:0000313" key="1">
    <source>
        <dbReference type="EMBL" id="KAJ1879818.1"/>
    </source>
</evidence>
<feature type="non-terminal residue" evidence="1">
    <location>
        <position position="1"/>
    </location>
</feature>
<accession>A0ACC1I0N5</accession>